<protein>
    <recommendedName>
        <fullName evidence="1">site-specific DNA-methyltransferase (adenine-specific)</fullName>
        <ecNumber evidence="1">2.1.1.72</ecNumber>
    </recommendedName>
</protein>
<accession>A0A4D7CCC5</accession>
<dbReference type="InterPro" id="IPR001091">
    <property type="entry name" value="RM_Methyltransferase"/>
</dbReference>
<dbReference type="PANTHER" id="PTHR13370">
    <property type="entry name" value="RNA METHYLASE-RELATED"/>
    <property type="match status" value="1"/>
</dbReference>
<dbReference type="EC" id="2.1.1.72" evidence="1"/>
<reference evidence="7" key="1">
    <citation type="submission" date="2019-04" db="EMBL/GenBank/DDBJ databases">
        <title>Complete genome sequence of Sphingomonas sp. W1-2-3.</title>
        <authorList>
            <person name="Im W.T."/>
        </authorList>
    </citation>
    <scope>NUCLEOTIDE SEQUENCE [LARGE SCALE GENOMIC DNA]</scope>
    <source>
        <strain evidence="7">W1-2-3</strain>
    </source>
</reference>
<dbReference type="GO" id="GO:0032259">
    <property type="term" value="P:methylation"/>
    <property type="evidence" value="ECO:0007669"/>
    <property type="project" value="UniProtKB-KW"/>
</dbReference>
<evidence type="ECO:0000256" key="3">
    <source>
        <dbReference type="ARBA" id="ARBA00022679"/>
    </source>
</evidence>
<dbReference type="PANTHER" id="PTHR13370:SF3">
    <property type="entry name" value="TRNA (GUANINE(10)-N2)-METHYLTRANSFERASE HOMOLOG"/>
    <property type="match status" value="1"/>
</dbReference>
<dbReference type="GO" id="GO:0003677">
    <property type="term" value="F:DNA binding"/>
    <property type="evidence" value="ECO:0007669"/>
    <property type="project" value="InterPro"/>
</dbReference>
<dbReference type="SUPFAM" id="SSF53335">
    <property type="entry name" value="S-adenosyl-L-methionine-dependent methyltransferases"/>
    <property type="match status" value="1"/>
</dbReference>
<evidence type="ECO:0000256" key="2">
    <source>
        <dbReference type="ARBA" id="ARBA00022603"/>
    </source>
</evidence>
<name>A0A4D7CCC5_9SPHN</name>
<dbReference type="PRINTS" id="PR00508">
    <property type="entry name" value="S21N4MTFRASE"/>
</dbReference>
<proteinExistence type="predicted"/>
<keyword evidence="3 6" id="KW-0808">Transferase</keyword>
<dbReference type="GO" id="GO:0005737">
    <property type="term" value="C:cytoplasm"/>
    <property type="evidence" value="ECO:0007669"/>
    <property type="project" value="TreeGrafter"/>
</dbReference>
<evidence type="ECO:0000313" key="6">
    <source>
        <dbReference type="EMBL" id="QCI80352.1"/>
    </source>
</evidence>
<gene>
    <name evidence="6" type="ORF">E6W36_15065</name>
</gene>
<evidence type="ECO:0000256" key="1">
    <source>
        <dbReference type="ARBA" id="ARBA00011900"/>
    </source>
</evidence>
<keyword evidence="2 6" id="KW-0489">Methyltransferase</keyword>
<dbReference type="GO" id="GO:0009007">
    <property type="term" value="F:site-specific DNA-methyltransferase (adenine-specific) activity"/>
    <property type="evidence" value="ECO:0007669"/>
    <property type="project" value="UniProtKB-EC"/>
</dbReference>
<dbReference type="KEGG" id="hgn:E6W36_15065"/>
<dbReference type="AlphaFoldDB" id="A0A4D7CCC5"/>
<evidence type="ECO:0000259" key="5">
    <source>
        <dbReference type="Pfam" id="PF01555"/>
    </source>
</evidence>
<evidence type="ECO:0000256" key="4">
    <source>
        <dbReference type="ARBA" id="ARBA00047942"/>
    </source>
</evidence>
<organism evidence="6 7">
    <name type="scientific">Hankyongella ginsenosidimutans</name>
    <dbReference type="NCBI Taxonomy" id="1763828"/>
    <lineage>
        <taxon>Bacteria</taxon>
        <taxon>Pseudomonadati</taxon>
        <taxon>Pseudomonadota</taxon>
        <taxon>Alphaproteobacteria</taxon>
        <taxon>Sphingomonadales</taxon>
        <taxon>Sphingomonadaceae</taxon>
        <taxon>Hankyongella</taxon>
    </lineage>
</organism>
<comment type="catalytic activity">
    <reaction evidence="4">
        <text>a 2'-deoxyadenosine in DNA + S-adenosyl-L-methionine = an N(6)-methyl-2'-deoxyadenosine in DNA + S-adenosyl-L-homocysteine + H(+)</text>
        <dbReference type="Rhea" id="RHEA:15197"/>
        <dbReference type="Rhea" id="RHEA-COMP:12418"/>
        <dbReference type="Rhea" id="RHEA-COMP:12419"/>
        <dbReference type="ChEBI" id="CHEBI:15378"/>
        <dbReference type="ChEBI" id="CHEBI:57856"/>
        <dbReference type="ChEBI" id="CHEBI:59789"/>
        <dbReference type="ChEBI" id="CHEBI:90615"/>
        <dbReference type="ChEBI" id="CHEBI:90616"/>
        <dbReference type="EC" id="2.1.1.72"/>
    </reaction>
</comment>
<sequence length="78" mass="8344">MLDCTRRGEAVFDPFLGSGTTLIAAEKTGRIAFGLDLDPLYVDLAVRRWQAWTGEDAVLVGTGERFADLDAAAEAVNG</sequence>
<dbReference type="Gene3D" id="3.40.50.150">
    <property type="entry name" value="Vaccinia Virus protein VP39"/>
    <property type="match status" value="1"/>
</dbReference>
<dbReference type="GO" id="GO:0008170">
    <property type="term" value="F:N-methyltransferase activity"/>
    <property type="evidence" value="ECO:0007669"/>
    <property type="project" value="InterPro"/>
</dbReference>
<dbReference type="Proteomes" id="UP000298714">
    <property type="component" value="Chromosome"/>
</dbReference>
<dbReference type="EMBL" id="CP039704">
    <property type="protein sequence ID" value="QCI80352.1"/>
    <property type="molecule type" value="Genomic_DNA"/>
</dbReference>
<dbReference type="Pfam" id="PF01555">
    <property type="entry name" value="N6_N4_Mtase"/>
    <property type="match status" value="1"/>
</dbReference>
<dbReference type="InterPro" id="IPR029063">
    <property type="entry name" value="SAM-dependent_MTases_sf"/>
</dbReference>
<feature type="domain" description="DNA methylase N-4/N-6" evidence="5">
    <location>
        <begin position="3"/>
        <end position="46"/>
    </location>
</feature>
<dbReference type="InterPro" id="IPR002941">
    <property type="entry name" value="DNA_methylase_N4/N6"/>
</dbReference>
<keyword evidence="7" id="KW-1185">Reference proteome</keyword>
<evidence type="ECO:0000313" key="7">
    <source>
        <dbReference type="Proteomes" id="UP000298714"/>
    </source>
</evidence>